<keyword evidence="1" id="KW-0472">Membrane</keyword>
<keyword evidence="3" id="KW-1185">Reference proteome</keyword>
<dbReference type="AlphaFoldDB" id="A0A7W7SCK6"/>
<sequence>MTDHRLAPPPGAAAAGLRAPAAAWDLRLARAVPFALVCTLIAAAGHALVGDGEVGAPALAVGFAAVCALAMLLGGRERSLLAIAGALSAGQLGLHLVFHFLCGAAMPGMHHGDPLTLPQVASRLVCDESGTATLIDNPGGLVSAAGLDPDAYPAAAGPEAGGWLGLTGPMLLGHLAAAVLAGWWLRRGEAALWRLLRLTADVAQEFAAPLRTAFALLLTLLIGPAATGRARPGAPRAGDWRLPGAATLRHSLARRGPPAYAYAR</sequence>
<feature type="transmembrane region" description="Helical" evidence="1">
    <location>
        <begin position="206"/>
        <end position="226"/>
    </location>
</feature>
<dbReference type="Proteomes" id="UP000573327">
    <property type="component" value="Unassembled WGS sequence"/>
</dbReference>
<dbReference type="RefSeq" id="WP_184916802.1">
    <property type="nucleotide sequence ID" value="NZ_JACHJR010000001.1"/>
</dbReference>
<comment type="caution">
    <text evidence="2">The sequence shown here is derived from an EMBL/GenBank/DDBJ whole genome shotgun (WGS) entry which is preliminary data.</text>
</comment>
<feature type="transmembrane region" description="Helical" evidence="1">
    <location>
        <begin position="163"/>
        <end position="185"/>
    </location>
</feature>
<protein>
    <recommendedName>
        <fullName evidence="4">Integral membrane protein</fullName>
    </recommendedName>
</protein>
<dbReference type="EMBL" id="JACHJR010000001">
    <property type="protein sequence ID" value="MBB4947988.1"/>
    <property type="molecule type" value="Genomic_DNA"/>
</dbReference>
<keyword evidence="1" id="KW-1133">Transmembrane helix</keyword>
<evidence type="ECO:0000313" key="3">
    <source>
        <dbReference type="Proteomes" id="UP000573327"/>
    </source>
</evidence>
<evidence type="ECO:0000313" key="2">
    <source>
        <dbReference type="EMBL" id="MBB4947988.1"/>
    </source>
</evidence>
<gene>
    <name evidence="2" type="ORF">F4556_003523</name>
</gene>
<evidence type="ECO:0008006" key="4">
    <source>
        <dbReference type="Google" id="ProtNLM"/>
    </source>
</evidence>
<name>A0A7W7SCK6_9ACTN</name>
<feature type="transmembrane region" description="Helical" evidence="1">
    <location>
        <begin position="54"/>
        <end position="73"/>
    </location>
</feature>
<keyword evidence="1" id="KW-0812">Transmembrane</keyword>
<reference evidence="2 3" key="1">
    <citation type="submission" date="2020-08" db="EMBL/GenBank/DDBJ databases">
        <title>Sequencing the genomes of 1000 actinobacteria strains.</title>
        <authorList>
            <person name="Klenk H.-P."/>
        </authorList>
    </citation>
    <scope>NUCLEOTIDE SEQUENCE [LARGE SCALE GENOMIC DNA]</scope>
    <source>
        <strain evidence="2 3">DSM 44786</strain>
    </source>
</reference>
<proteinExistence type="predicted"/>
<organism evidence="2 3">
    <name type="scientific">Kitasatospora gansuensis</name>
    <dbReference type="NCBI Taxonomy" id="258050"/>
    <lineage>
        <taxon>Bacteria</taxon>
        <taxon>Bacillati</taxon>
        <taxon>Actinomycetota</taxon>
        <taxon>Actinomycetes</taxon>
        <taxon>Kitasatosporales</taxon>
        <taxon>Streptomycetaceae</taxon>
        <taxon>Kitasatospora</taxon>
    </lineage>
</organism>
<accession>A0A7W7SCK6</accession>
<evidence type="ECO:0000256" key="1">
    <source>
        <dbReference type="SAM" id="Phobius"/>
    </source>
</evidence>
<feature type="transmembrane region" description="Helical" evidence="1">
    <location>
        <begin position="28"/>
        <end position="48"/>
    </location>
</feature>
<feature type="transmembrane region" description="Helical" evidence="1">
    <location>
        <begin position="80"/>
        <end position="106"/>
    </location>
</feature>